<dbReference type="Proteomes" id="UP000282438">
    <property type="component" value="Chromosome"/>
</dbReference>
<name>A0A3S8ZRY8_9NEIS</name>
<dbReference type="GO" id="GO:0032506">
    <property type="term" value="P:cytokinetic process"/>
    <property type="evidence" value="ECO:0007669"/>
    <property type="project" value="TreeGrafter"/>
</dbReference>
<dbReference type="PROSITE" id="PS51724">
    <property type="entry name" value="SPOR"/>
    <property type="match status" value="1"/>
</dbReference>
<gene>
    <name evidence="4" type="ORF">EJO50_06920</name>
</gene>
<dbReference type="GO" id="GO:0032153">
    <property type="term" value="C:cell division site"/>
    <property type="evidence" value="ECO:0007669"/>
    <property type="project" value="TreeGrafter"/>
</dbReference>
<feature type="region of interest" description="Disordered" evidence="1">
    <location>
        <begin position="118"/>
        <end position="162"/>
    </location>
</feature>
<dbReference type="KEGG" id="iod:EJO50_06920"/>
<dbReference type="InterPro" id="IPR007730">
    <property type="entry name" value="SPOR-like_dom"/>
</dbReference>
<dbReference type="PANTHER" id="PTHR38687:SF1">
    <property type="entry name" value="CELL DIVISION PROTEIN DEDD"/>
    <property type="match status" value="1"/>
</dbReference>
<keyword evidence="5" id="KW-1185">Reference proteome</keyword>
<proteinExistence type="predicted"/>
<accession>A0A3S8ZRY8</accession>
<evidence type="ECO:0000256" key="1">
    <source>
        <dbReference type="SAM" id="MobiDB-lite"/>
    </source>
</evidence>
<dbReference type="Gene3D" id="3.30.70.1070">
    <property type="entry name" value="Sporulation related repeat"/>
    <property type="match status" value="1"/>
</dbReference>
<keyword evidence="2" id="KW-0812">Transmembrane</keyword>
<dbReference type="RefSeq" id="WP_125972728.1">
    <property type="nucleotide sequence ID" value="NZ_CP034433.1"/>
</dbReference>
<keyword evidence="2" id="KW-1133">Transmembrane helix</keyword>
<dbReference type="InterPro" id="IPR036680">
    <property type="entry name" value="SPOR-like_sf"/>
</dbReference>
<evidence type="ECO:0000313" key="4">
    <source>
        <dbReference type="EMBL" id="AZN36237.1"/>
    </source>
</evidence>
<evidence type="ECO:0000259" key="3">
    <source>
        <dbReference type="PROSITE" id="PS51724"/>
    </source>
</evidence>
<feature type="transmembrane region" description="Helical" evidence="2">
    <location>
        <begin position="21"/>
        <end position="39"/>
    </location>
</feature>
<feature type="compositionally biased region" description="Pro residues" evidence="1">
    <location>
        <begin position="126"/>
        <end position="156"/>
    </location>
</feature>
<dbReference type="PANTHER" id="PTHR38687">
    <property type="entry name" value="CELL DIVISION PROTEIN DEDD-RELATED"/>
    <property type="match status" value="1"/>
</dbReference>
<evidence type="ECO:0000313" key="5">
    <source>
        <dbReference type="Proteomes" id="UP000282438"/>
    </source>
</evidence>
<dbReference type="InterPro" id="IPR052521">
    <property type="entry name" value="Cell_div_SPOR-domain"/>
</dbReference>
<dbReference type="GO" id="GO:0042834">
    <property type="term" value="F:peptidoglycan binding"/>
    <property type="evidence" value="ECO:0007669"/>
    <property type="project" value="InterPro"/>
</dbReference>
<feature type="domain" description="SPOR" evidence="3">
    <location>
        <begin position="182"/>
        <end position="260"/>
    </location>
</feature>
<reference evidence="4 5" key="1">
    <citation type="submission" date="2018-12" db="EMBL/GenBank/DDBJ databases">
        <title>Complete genome sequence of Iodobacter sp. H11R3.</title>
        <authorList>
            <person name="Bae J.-W."/>
        </authorList>
    </citation>
    <scope>NUCLEOTIDE SEQUENCE [LARGE SCALE GENOMIC DNA]</scope>
    <source>
        <strain evidence="4 5">H11R3</strain>
    </source>
</reference>
<organism evidence="4 5">
    <name type="scientific">Iodobacter ciconiae</name>
    <dbReference type="NCBI Taxonomy" id="2496266"/>
    <lineage>
        <taxon>Bacteria</taxon>
        <taxon>Pseudomonadati</taxon>
        <taxon>Pseudomonadota</taxon>
        <taxon>Betaproteobacteria</taxon>
        <taxon>Neisseriales</taxon>
        <taxon>Chitinibacteraceae</taxon>
        <taxon>Iodobacter</taxon>
    </lineage>
</organism>
<protein>
    <recommendedName>
        <fullName evidence="3">SPOR domain-containing protein</fullName>
    </recommendedName>
</protein>
<dbReference type="EMBL" id="CP034433">
    <property type="protein sequence ID" value="AZN36237.1"/>
    <property type="molecule type" value="Genomic_DNA"/>
</dbReference>
<dbReference type="OrthoDB" id="8563804at2"/>
<dbReference type="SUPFAM" id="SSF110997">
    <property type="entry name" value="Sporulation related repeat"/>
    <property type="match status" value="1"/>
</dbReference>
<evidence type="ECO:0000256" key="2">
    <source>
        <dbReference type="SAM" id="Phobius"/>
    </source>
</evidence>
<keyword evidence="2" id="KW-0472">Membrane</keyword>
<dbReference type="Pfam" id="PF05036">
    <property type="entry name" value="SPOR"/>
    <property type="match status" value="1"/>
</dbReference>
<sequence>MINRNVSDDLLQLKKRARRRLVGAIALVLFALIVLWTALDSAPPAVIAGGNNIEIISSSPALQPRSPEPVAAQASSVVEPLQTASAPELLQPAEATPVPADHVASAAQNVLPGKLVNHQKKVVIPTPTPSPKPTAAPKPTSVPAPKPTSAPTPAPKPAVARPAVDPQRILEGLDAAPAAKTVTSNKRYYIQVGAYADTEKATQVVGKLQGVGIPAYSEKTTTEKGALTRVRVGPVNDELKAQSYLKKMGVLGFSGHLSSK</sequence>
<dbReference type="AlphaFoldDB" id="A0A3S8ZRY8"/>
<dbReference type="GO" id="GO:0030428">
    <property type="term" value="C:cell septum"/>
    <property type="evidence" value="ECO:0007669"/>
    <property type="project" value="TreeGrafter"/>
</dbReference>